<name>A0A2S3YTY4_9HYPH</name>
<protein>
    <submittedName>
        <fullName evidence="1">Uncharacterized protein</fullName>
    </submittedName>
</protein>
<proteinExistence type="predicted"/>
<reference evidence="1 2" key="1">
    <citation type="journal article" date="2014" name="Syst. Appl. Microbiol.">
        <title>Microsymbionts of Phaseolus vulgaris in acid and alkaline soils of Mexico.</title>
        <authorList>
            <person name="Verastegui-Valdes M.M."/>
            <person name="Zhang Y.J."/>
            <person name="Rivera-Orduna F.N."/>
            <person name="Cheng H.P."/>
            <person name="Sui X.H."/>
            <person name="Wang E.T."/>
        </authorList>
    </citation>
    <scope>NUCLEOTIDE SEQUENCE [LARGE SCALE GENOMIC DNA]</scope>
    <source>
        <strain evidence="1 2">FG01</strain>
    </source>
</reference>
<dbReference type="AlphaFoldDB" id="A0A2S3YTY4"/>
<accession>A0A2S3YTY4</accession>
<evidence type="ECO:0000313" key="1">
    <source>
        <dbReference type="EMBL" id="POH35073.1"/>
    </source>
</evidence>
<gene>
    <name evidence="1" type="ORF">ATY31_04815</name>
</gene>
<evidence type="ECO:0000313" key="2">
    <source>
        <dbReference type="Proteomes" id="UP000237511"/>
    </source>
</evidence>
<dbReference type="EMBL" id="LODU01000006">
    <property type="protein sequence ID" value="POH35073.1"/>
    <property type="molecule type" value="Genomic_DNA"/>
</dbReference>
<comment type="caution">
    <text evidence="1">The sequence shown here is derived from an EMBL/GenBank/DDBJ whole genome shotgun (WGS) entry which is preliminary data.</text>
</comment>
<organism evidence="1 2">
    <name type="scientific">Sinorhizobium americanum</name>
    <dbReference type="NCBI Taxonomy" id="194963"/>
    <lineage>
        <taxon>Bacteria</taxon>
        <taxon>Pseudomonadati</taxon>
        <taxon>Pseudomonadota</taxon>
        <taxon>Alphaproteobacteria</taxon>
        <taxon>Hyphomicrobiales</taxon>
        <taxon>Rhizobiaceae</taxon>
        <taxon>Sinorhizobium/Ensifer group</taxon>
        <taxon>Sinorhizobium</taxon>
    </lineage>
</organism>
<dbReference type="Proteomes" id="UP000237511">
    <property type="component" value="Unassembled WGS sequence"/>
</dbReference>
<sequence>MREADLLRQELASIEGLRSSVVVEEGPVEAAILAAVAKERAEFDRGSRRGTGPLAQVLIGSTVTALWARLEPAVTSRLRLRQRATASAHQATPGRKRPVGWSCGFARFYNRLASVQRPHLDRLKPLPQVTISEV</sequence>